<evidence type="ECO:0000259" key="1">
    <source>
        <dbReference type="Pfam" id="PF00149"/>
    </source>
</evidence>
<dbReference type="Pfam" id="PF00149">
    <property type="entry name" value="Metallophos"/>
    <property type="match status" value="1"/>
</dbReference>
<comment type="caution">
    <text evidence="4">The sequence shown here is derived from an EMBL/GenBank/DDBJ whole genome shotgun (WGS) entry which is preliminary data.</text>
</comment>
<keyword evidence="5" id="KW-1185">Reference proteome</keyword>
<dbReference type="InterPro" id="IPR002372">
    <property type="entry name" value="PQQ_rpt_dom"/>
</dbReference>
<evidence type="ECO:0000313" key="5">
    <source>
        <dbReference type="Proteomes" id="UP000284057"/>
    </source>
</evidence>
<name>A0A418KGZ8_9ACTN</name>
<evidence type="ECO:0000259" key="2">
    <source>
        <dbReference type="Pfam" id="PF13360"/>
    </source>
</evidence>
<gene>
    <name evidence="4" type="ORF">DY240_29140</name>
</gene>
<evidence type="ECO:0000259" key="3">
    <source>
        <dbReference type="Pfam" id="PF16371"/>
    </source>
</evidence>
<accession>A0A418KGZ8</accession>
<sequence>MQGTVVSADGRGRPGVLVSDGATVTTTDSRGRFTLTPTRPHVFITRPAGWTCERWFVAADAVDPVFTLVPDRDVYPYRFVHVSDTHVSTTNGARIYPQPVELGSREAFGRFLAAVPERAPDVSSVIATGDLTDLGVDEEFEALRLALAGSPLPVHLVPGNHDHMAGELGVAVSRNDYLINTGDPAGYERNIGPRWYSFDLPGLHVVTVDWHTHELGLDDAVQNAWLLADLESIPPGTPWILLSHDQPWTSILDVAPRPPLATFSGHRHTSRVVRVGGTLHVNTPTPLFAGLDFSPPSYRVVTWDGEEISLRTQTVTPHAGGTATFSVPAPPASAERRPGVRWTHQLPGAGHRAAVRVHDGVLLAAVKHEDEPAGGLRALVPADGRLLWDLPLDSAVKSTPAVNGDTVIATEVIGDTVAVGLHDGGPRWRVPSPDPLRLFAWTAPCVAGDLVIVGDMSHLRALDAATGALVWERTDLSPYQTLVAHAAPVAAGDVVVVGAVPAPRLMGLDLLTGDTRWPDDQPRDAALMLGEAALGTPLYDDVSACLYVPATGTLTAVDAKTGQTRWAVPRSLPFNPATPLATADGIVVVDSGRGLVLLSREDGSELWCRELGHASALAMTSYRRTPHALFAEPSLLPAAGGDLLVAPGLDGYLHVVAAATGEPVAEIEVGSPVAAPVTIAGDLAYVVDVGGRITALDLARLR</sequence>
<feature type="domain" description="Pyrrolo-quinoline quinone repeat" evidence="2">
    <location>
        <begin position="637"/>
        <end position="698"/>
    </location>
</feature>
<dbReference type="PANTHER" id="PTHR34512">
    <property type="entry name" value="CELL SURFACE PROTEIN"/>
    <property type="match status" value="1"/>
</dbReference>
<feature type="domain" description="Pyrrolo-quinoline quinone repeat" evidence="2">
    <location>
        <begin position="374"/>
        <end position="521"/>
    </location>
</feature>
<dbReference type="Gene3D" id="2.130.10.10">
    <property type="entry name" value="YVTN repeat-like/Quinoprotein amine dehydrogenase"/>
    <property type="match status" value="2"/>
</dbReference>
<feature type="domain" description="Calcineurin-like phosphoesterase" evidence="1">
    <location>
        <begin position="78"/>
        <end position="268"/>
    </location>
</feature>
<dbReference type="PANTHER" id="PTHR34512:SF30">
    <property type="entry name" value="OUTER MEMBRANE PROTEIN ASSEMBLY FACTOR BAMB"/>
    <property type="match status" value="1"/>
</dbReference>
<dbReference type="InterPro" id="IPR018391">
    <property type="entry name" value="PQQ_b-propeller_rpt"/>
</dbReference>
<dbReference type="InterPro" id="IPR029052">
    <property type="entry name" value="Metallo-depent_PP-like"/>
</dbReference>
<dbReference type="InterPro" id="IPR004843">
    <property type="entry name" value="Calcineurin-like_PHP"/>
</dbReference>
<reference evidence="4 5" key="1">
    <citation type="submission" date="2018-09" db="EMBL/GenBank/DDBJ databases">
        <title>Isolation, diversity and antifungal activity of actinobacteria from wheat.</title>
        <authorList>
            <person name="Han C."/>
        </authorList>
    </citation>
    <scope>NUCLEOTIDE SEQUENCE [LARGE SCALE GENOMIC DNA]</scope>
    <source>
        <strain evidence="4 5">NEAU-YY265</strain>
    </source>
</reference>
<feature type="domain" description="Pyrrolo-quinoline quinone repeat" evidence="2">
    <location>
        <begin position="546"/>
        <end position="617"/>
    </location>
</feature>
<dbReference type="SUPFAM" id="SSF50998">
    <property type="entry name" value="Quinoprotein alcohol dehydrogenase-like"/>
    <property type="match status" value="1"/>
</dbReference>
<dbReference type="OrthoDB" id="9780884at2"/>
<dbReference type="Gene3D" id="3.60.21.10">
    <property type="match status" value="1"/>
</dbReference>
<dbReference type="EMBL" id="QUAL01000427">
    <property type="protein sequence ID" value="RIQ11324.1"/>
    <property type="molecule type" value="Genomic_DNA"/>
</dbReference>
<proteinExistence type="predicted"/>
<organism evidence="4 5">
    <name type="scientific">Jiangella rhizosphaerae</name>
    <dbReference type="NCBI Taxonomy" id="2293569"/>
    <lineage>
        <taxon>Bacteria</taxon>
        <taxon>Bacillati</taxon>
        <taxon>Actinomycetota</taxon>
        <taxon>Actinomycetes</taxon>
        <taxon>Jiangellales</taxon>
        <taxon>Jiangellaceae</taxon>
        <taxon>Jiangella</taxon>
    </lineage>
</organism>
<evidence type="ECO:0008006" key="6">
    <source>
        <dbReference type="Google" id="ProtNLM"/>
    </source>
</evidence>
<dbReference type="InterPro" id="IPR015943">
    <property type="entry name" value="WD40/YVTN_repeat-like_dom_sf"/>
</dbReference>
<dbReference type="Pfam" id="PF13360">
    <property type="entry name" value="PQQ_2"/>
    <property type="match status" value="3"/>
</dbReference>
<dbReference type="Proteomes" id="UP000284057">
    <property type="component" value="Unassembled WGS sequence"/>
</dbReference>
<dbReference type="InterPro" id="IPR032285">
    <property type="entry name" value="Metallophos_N"/>
</dbReference>
<dbReference type="SUPFAM" id="SSF56300">
    <property type="entry name" value="Metallo-dependent phosphatases"/>
    <property type="match status" value="1"/>
</dbReference>
<dbReference type="SMART" id="SM00564">
    <property type="entry name" value="PQQ"/>
    <property type="match status" value="5"/>
</dbReference>
<dbReference type="GO" id="GO:0016787">
    <property type="term" value="F:hydrolase activity"/>
    <property type="evidence" value="ECO:0007669"/>
    <property type="project" value="InterPro"/>
</dbReference>
<dbReference type="InterPro" id="IPR011047">
    <property type="entry name" value="Quinoprotein_ADH-like_sf"/>
</dbReference>
<dbReference type="AlphaFoldDB" id="A0A418KGZ8"/>
<dbReference type="RefSeq" id="WP_119663150.1">
    <property type="nucleotide sequence ID" value="NZ_QUAL01000427.1"/>
</dbReference>
<feature type="domain" description="Calcineurin-like phosphoesterase N-terminal" evidence="3">
    <location>
        <begin position="6"/>
        <end position="53"/>
    </location>
</feature>
<protein>
    <recommendedName>
        <fullName evidence="6">Calcineurin-like phosphoesterase domain-containing protein</fullName>
    </recommendedName>
</protein>
<dbReference type="Pfam" id="PF16371">
    <property type="entry name" value="MetallophosN"/>
    <property type="match status" value="1"/>
</dbReference>
<evidence type="ECO:0000313" key="4">
    <source>
        <dbReference type="EMBL" id="RIQ11324.1"/>
    </source>
</evidence>